<sequence>MFVQRSSVERFLKSQYEAGKLAREVVLTTEREDPITEMKYTVRYDIQFASPVLSFIAGRSGFATLTMPINEGSFARIIMADVEKRTIPIPGGRYSVQAIVPLAAIKGDTGEVIEHDNVVTFSDGNPHDNHIIVHFNSEK</sequence>
<proteinExistence type="predicted"/>
<feature type="non-terminal residue" evidence="1">
    <location>
        <position position="139"/>
    </location>
</feature>
<gene>
    <name evidence="1" type="ORF">D3H35_10610</name>
</gene>
<dbReference type="EMBL" id="QXJM01000034">
    <property type="protein sequence ID" value="RIE03618.1"/>
    <property type="molecule type" value="Genomic_DNA"/>
</dbReference>
<name>A0A398CS97_9BACL</name>
<organism evidence="1 2">
    <name type="scientific">Cohnella faecalis</name>
    <dbReference type="NCBI Taxonomy" id="2315694"/>
    <lineage>
        <taxon>Bacteria</taxon>
        <taxon>Bacillati</taxon>
        <taxon>Bacillota</taxon>
        <taxon>Bacilli</taxon>
        <taxon>Bacillales</taxon>
        <taxon>Paenibacillaceae</taxon>
        <taxon>Cohnella</taxon>
    </lineage>
</organism>
<comment type="caution">
    <text evidence="1">The sequence shown here is derived from an EMBL/GenBank/DDBJ whole genome shotgun (WGS) entry which is preliminary data.</text>
</comment>
<reference evidence="1 2" key="1">
    <citation type="submission" date="2018-09" db="EMBL/GenBank/DDBJ databases">
        <title>Cohnella cavernae sp. nov., isolated from a karst cave.</title>
        <authorList>
            <person name="Zhu H."/>
        </authorList>
    </citation>
    <scope>NUCLEOTIDE SEQUENCE [LARGE SCALE GENOMIC DNA]</scope>
    <source>
        <strain evidence="1 2">K2E09-144</strain>
    </source>
</reference>
<evidence type="ECO:0000313" key="2">
    <source>
        <dbReference type="Proteomes" id="UP000266340"/>
    </source>
</evidence>
<dbReference type="AlphaFoldDB" id="A0A398CS97"/>
<keyword evidence="2" id="KW-1185">Reference proteome</keyword>
<dbReference type="Proteomes" id="UP000266340">
    <property type="component" value="Unassembled WGS sequence"/>
</dbReference>
<accession>A0A398CS97</accession>
<protein>
    <submittedName>
        <fullName evidence="1">Uncharacterized protein</fullName>
    </submittedName>
</protein>
<evidence type="ECO:0000313" key="1">
    <source>
        <dbReference type="EMBL" id="RIE03618.1"/>
    </source>
</evidence>